<accession>A0A916YWJ0</accession>
<keyword evidence="4 7" id="KW-0812">Transmembrane</keyword>
<reference evidence="9" key="2">
    <citation type="submission" date="2020-09" db="EMBL/GenBank/DDBJ databases">
        <authorList>
            <person name="Sun Q."/>
            <person name="Zhou Y."/>
        </authorList>
    </citation>
    <scope>NUCLEOTIDE SEQUENCE</scope>
    <source>
        <strain evidence="9">CGMCC 1.15178</strain>
    </source>
</reference>
<dbReference type="Proteomes" id="UP000612456">
    <property type="component" value="Unassembled WGS sequence"/>
</dbReference>
<dbReference type="PANTHER" id="PTHR43227:SF11">
    <property type="entry name" value="BLL4140 PROTEIN"/>
    <property type="match status" value="1"/>
</dbReference>
<evidence type="ECO:0000313" key="9">
    <source>
        <dbReference type="EMBL" id="GGD64293.1"/>
    </source>
</evidence>
<dbReference type="SUPFAM" id="SSF161098">
    <property type="entry name" value="MetI-like"/>
    <property type="match status" value="1"/>
</dbReference>
<dbReference type="Pfam" id="PF00528">
    <property type="entry name" value="BPD_transp_1"/>
    <property type="match status" value="1"/>
</dbReference>
<evidence type="ECO:0000256" key="7">
    <source>
        <dbReference type="RuleBase" id="RU363032"/>
    </source>
</evidence>
<evidence type="ECO:0000259" key="8">
    <source>
        <dbReference type="PROSITE" id="PS50928"/>
    </source>
</evidence>
<organism evidence="9 10">
    <name type="scientific">Paenibacillus nasutitermitis</name>
    <dbReference type="NCBI Taxonomy" id="1652958"/>
    <lineage>
        <taxon>Bacteria</taxon>
        <taxon>Bacillati</taxon>
        <taxon>Bacillota</taxon>
        <taxon>Bacilli</taxon>
        <taxon>Bacillales</taxon>
        <taxon>Paenibacillaceae</taxon>
        <taxon>Paenibacillus</taxon>
    </lineage>
</organism>
<feature type="transmembrane region" description="Helical" evidence="7">
    <location>
        <begin position="294"/>
        <end position="315"/>
    </location>
</feature>
<dbReference type="PROSITE" id="PS50928">
    <property type="entry name" value="ABC_TM1"/>
    <property type="match status" value="1"/>
</dbReference>
<reference evidence="9" key="1">
    <citation type="journal article" date="2014" name="Int. J. Syst. Evol. Microbiol.">
        <title>Complete genome sequence of Corynebacterium casei LMG S-19264T (=DSM 44701T), isolated from a smear-ripened cheese.</title>
        <authorList>
            <consortium name="US DOE Joint Genome Institute (JGI-PGF)"/>
            <person name="Walter F."/>
            <person name="Albersmeier A."/>
            <person name="Kalinowski J."/>
            <person name="Ruckert C."/>
        </authorList>
    </citation>
    <scope>NUCLEOTIDE SEQUENCE</scope>
    <source>
        <strain evidence="9">CGMCC 1.15178</strain>
    </source>
</reference>
<sequence length="328" mass="37474">MREVFAEKSLRSVGRGASHRKGRLGIRRNSAWVYVRRHRYLYLMLLPAVVYYALFHYLPLYGATIAFKDFSITKGILGSPWVGFKHFQYLFGLDKFWEVVMNTIIISFLRLCVGFPFPLLVALLMNEIRLALFKKSVQTIIYLPHFISWVILGGLMYNFLSIDGGVVNNLIKSMGSDAVGFMSDEKYFRATMVFSMVWKEFGWNSIIFMAALAGVNPHLYEAAVIDGASRWDRIWRITIPCIRSTIVILLILRLGNMMEAGFEQIFVLYHPGVYSVADIIDTYVYRIGLAEGRFSLAAAIGLFKSLINFVLLMIANKLSRMMGEQGVY</sequence>
<dbReference type="GO" id="GO:0005886">
    <property type="term" value="C:plasma membrane"/>
    <property type="evidence" value="ECO:0007669"/>
    <property type="project" value="UniProtKB-SubCell"/>
</dbReference>
<evidence type="ECO:0000256" key="3">
    <source>
        <dbReference type="ARBA" id="ARBA00022475"/>
    </source>
</evidence>
<dbReference type="CDD" id="cd06261">
    <property type="entry name" value="TM_PBP2"/>
    <property type="match status" value="1"/>
</dbReference>
<evidence type="ECO:0000256" key="2">
    <source>
        <dbReference type="ARBA" id="ARBA00022448"/>
    </source>
</evidence>
<evidence type="ECO:0000313" key="10">
    <source>
        <dbReference type="Proteomes" id="UP000612456"/>
    </source>
</evidence>
<gene>
    <name evidence="9" type="ORF">GCM10010911_22550</name>
</gene>
<evidence type="ECO:0000256" key="4">
    <source>
        <dbReference type="ARBA" id="ARBA00022692"/>
    </source>
</evidence>
<comment type="similarity">
    <text evidence="7">Belongs to the binding-protein-dependent transport system permease family.</text>
</comment>
<keyword evidence="5 7" id="KW-1133">Transmembrane helix</keyword>
<evidence type="ECO:0000256" key="5">
    <source>
        <dbReference type="ARBA" id="ARBA00022989"/>
    </source>
</evidence>
<dbReference type="InterPro" id="IPR050809">
    <property type="entry name" value="UgpAE/MalFG_permease"/>
</dbReference>
<dbReference type="InterPro" id="IPR000515">
    <property type="entry name" value="MetI-like"/>
</dbReference>
<feature type="domain" description="ABC transmembrane type-1" evidence="8">
    <location>
        <begin position="100"/>
        <end position="315"/>
    </location>
</feature>
<feature type="transmembrane region" description="Helical" evidence="7">
    <location>
        <begin position="40"/>
        <end position="58"/>
    </location>
</feature>
<keyword evidence="3" id="KW-1003">Cell membrane</keyword>
<keyword evidence="6 7" id="KW-0472">Membrane</keyword>
<dbReference type="PANTHER" id="PTHR43227">
    <property type="entry name" value="BLL4140 PROTEIN"/>
    <property type="match status" value="1"/>
</dbReference>
<protein>
    <submittedName>
        <fullName evidence="9">Protein lplB</fullName>
    </submittedName>
</protein>
<dbReference type="InterPro" id="IPR035906">
    <property type="entry name" value="MetI-like_sf"/>
</dbReference>
<name>A0A916YWJ0_9BACL</name>
<feature type="transmembrane region" description="Helical" evidence="7">
    <location>
        <begin position="99"/>
        <end position="125"/>
    </location>
</feature>
<dbReference type="Gene3D" id="1.10.3720.10">
    <property type="entry name" value="MetI-like"/>
    <property type="match status" value="1"/>
</dbReference>
<comment type="caution">
    <text evidence="9">The sequence shown here is derived from an EMBL/GenBank/DDBJ whole genome shotgun (WGS) entry which is preliminary data.</text>
</comment>
<dbReference type="AlphaFoldDB" id="A0A916YWJ0"/>
<dbReference type="GO" id="GO:0055085">
    <property type="term" value="P:transmembrane transport"/>
    <property type="evidence" value="ECO:0007669"/>
    <property type="project" value="InterPro"/>
</dbReference>
<evidence type="ECO:0000256" key="6">
    <source>
        <dbReference type="ARBA" id="ARBA00023136"/>
    </source>
</evidence>
<dbReference type="EMBL" id="BMHP01000002">
    <property type="protein sequence ID" value="GGD64293.1"/>
    <property type="molecule type" value="Genomic_DNA"/>
</dbReference>
<proteinExistence type="inferred from homology"/>
<keyword evidence="10" id="KW-1185">Reference proteome</keyword>
<evidence type="ECO:0000256" key="1">
    <source>
        <dbReference type="ARBA" id="ARBA00004651"/>
    </source>
</evidence>
<feature type="transmembrane region" description="Helical" evidence="7">
    <location>
        <begin position="201"/>
        <end position="222"/>
    </location>
</feature>
<comment type="subcellular location">
    <subcellularLocation>
        <location evidence="1 7">Cell membrane</location>
        <topology evidence="1 7">Multi-pass membrane protein</topology>
    </subcellularLocation>
</comment>
<feature type="transmembrane region" description="Helical" evidence="7">
    <location>
        <begin position="137"/>
        <end position="160"/>
    </location>
</feature>
<feature type="transmembrane region" description="Helical" evidence="7">
    <location>
        <begin position="234"/>
        <end position="252"/>
    </location>
</feature>
<dbReference type="RefSeq" id="WP_188992082.1">
    <property type="nucleotide sequence ID" value="NZ_BMHP01000002.1"/>
</dbReference>
<keyword evidence="2 7" id="KW-0813">Transport</keyword>